<reference evidence="1" key="1">
    <citation type="submission" date="2022-11" db="EMBL/GenBank/DDBJ databases">
        <authorList>
            <person name="Petersen C."/>
        </authorList>
    </citation>
    <scope>NUCLEOTIDE SEQUENCE</scope>
    <source>
        <strain evidence="1">IBT 16849</strain>
    </source>
</reference>
<dbReference type="Proteomes" id="UP001150879">
    <property type="component" value="Unassembled WGS sequence"/>
</dbReference>
<dbReference type="EMBL" id="JAPQKP010000003">
    <property type="protein sequence ID" value="KAJ5199418.1"/>
    <property type="molecule type" value="Genomic_DNA"/>
</dbReference>
<keyword evidence="2" id="KW-1185">Reference proteome</keyword>
<name>A0A9W9MEV8_9EURO</name>
<evidence type="ECO:0000313" key="2">
    <source>
        <dbReference type="Proteomes" id="UP001150879"/>
    </source>
</evidence>
<reference evidence="1" key="2">
    <citation type="journal article" date="2023" name="IMA Fungus">
        <title>Comparative genomic study of the Penicillium genus elucidates a diverse pangenome and 15 lateral gene transfer events.</title>
        <authorList>
            <person name="Petersen C."/>
            <person name="Sorensen T."/>
            <person name="Nielsen M.R."/>
            <person name="Sondergaard T.E."/>
            <person name="Sorensen J.L."/>
            <person name="Fitzpatrick D.A."/>
            <person name="Frisvad J.C."/>
            <person name="Nielsen K.L."/>
        </authorList>
    </citation>
    <scope>NUCLEOTIDE SEQUENCE</scope>
    <source>
        <strain evidence="1">IBT 16849</strain>
    </source>
</reference>
<gene>
    <name evidence="1" type="ORF">N7472_004622</name>
</gene>
<proteinExistence type="predicted"/>
<evidence type="ECO:0000313" key="1">
    <source>
        <dbReference type="EMBL" id="KAJ5199418.1"/>
    </source>
</evidence>
<accession>A0A9W9MEV8</accession>
<dbReference type="AlphaFoldDB" id="A0A9W9MEV8"/>
<sequence length="115" mass="12831">MVFGFQLNTPATNNVENPKEDRITNRLDATDAIPYAQQVMKARYDAGHIPLSLAVADLIYVRLDKGYNVPSKSYHKFGDQRASPFKVTKVLTNAYELALPPSWAVHPVISVRSEA</sequence>
<dbReference type="OrthoDB" id="4504104at2759"/>
<comment type="caution">
    <text evidence="1">The sequence shown here is derived from an EMBL/GenBank/DDBJ whole genome shotgun (WGS) entry which is preliminary data.</text>
</comment>
<protein>
    <submittedName>
        <fullName evidence="1">TY3B-TY3B protein</fullName>
    </submittedName>
</protein>
<organism evidence="1 2">
    <name type="scientific">Penicillium cf. griseofulvum</name>
    <dbReference type="NCBI Taxonomy" id="2972120"/>
    <lineage>
        <taxon>Eukaryota</taxon>
        <taxon>Fungi</taxon>
        <taxon>Dikarya</taxon>
        <taxon>Ascomycota</taxon>
        <taxon>Pezizomycotina</taxon>
        <taxon>Eurotiomycetes</taxon>
        <taxon>Eurotiomycetidae</taxon>
        <taxon>Eurotiales</taxon>
        <taxon>Aspergillaceae</taxon>
        <taxon>Penicillium</taxon>
    </lineage>
</organism>